<keyword evidence="4" id="KW-1185">Reference proteome</keyword>
<evidence type="ECO:0000313" key="4">
    <source>
        <dbReference type="Proteomes" id="UP000224006"/>
    </source>
</evidence>
<feature type="compositionally biased region" description="Basic and acidic residues" evidence="2">
    <location>
        <begin position="893"/>
        <end position="913"/>
    </location>
</feature>
<dbReference type="EMBL" id="NWUJ01000001">
    <property type="protein sequence ID" value="PFH37753.1"/>
    <property type="molecule type" value="Genomic_DNA"/>
</dbReference>
<organism evidence="3 4">
    <name type="scientific">Besnoitia besnoiti</name>
    <name type="common">Apicomplexan protozoan</name>
    <dbReference type="NCBI Taxonomy" id="94643"/>
    <lineage>
        <taxon>Eukaryota</taxon>
        <taxon>Sar</taxon>
        <taxon>Alveolata</taxon>
        <taxon>Apicomplexa</taxon>
        <taxon>Conoidasida</taxon>
        <taxon>Coccidia</taxon>
        <taxon>Eucoccidiorida</taxon>
        <taxon>Eimeriorina</taxon>
        <taxon>Sarcocystidae</taxon>
        <taxon>Besnoitia</taxon>
    </lineage>
</organism>
<feature type="compositionally biased region" description="Low complexity" evidence="2">
    <location>
        <begin position="1260"/>
        <end position="1279"/>
    </location>
</feature>
<dbReference type="GeneID" id="40305158"/>
<evidence type="ECO:0000256" key="1">
    <source>
        <dbReference type="SAM" id="Coils"/>
    </source>
</evidence>
<feature type="compositionally biased region" description="Low complexity" evidence="2">
    <location>
        <begin position="1012"/>
        <end position="1024"/>
    </location>
</feature>
<dbReference type="Proteomes" id="UP000224006">
    <property type="component" value="Chromosome I"/>
</dbReference>
<feature type="compositionally biased region" description="Basic and acidic residues" evidence="2">
    <location>
        <begin position="1330"/>
        <end position="1380"/>
    </location>
</feature>
<reference evidence="3 4" key="1">
    <citation type="submission" date="2017-09" db="EMBL/GenBank/DDBJ databases">
        <title>Genome sequencing of Besnoitia besnoiti strain Bb-Ger1.</title>
        <authorList>
            <person name="Schares G."/>
            <person name="Venepally P."/>
            <person name="Lorenzi H.A."/>
        </authorList>
    </citation>
    <scope>NUCLEOTIDE SEQUENCE [LARGE SCALE GENOMIC DNA]</scope>
    <source>
        <strain evidence="3 4">Bb-Ger1</strain>
    </source>
</reference>
<dbReference type="KEGG" id="bbes:BESB_000950"/>
<feature type="region of interest" description="Disordered" evidence="2">
    <location>
        <begin position="405"/>
        <end position="706"/>
    </location>
</feature>
<feature type="compositionally biased region" description="Low complexity" evidence="2">
    <location>
        <begin position="1381"/>
        <end position="1390"/>
    </location>
</feature>
<evidence type="ECO:0000313" key="3">
    <source>
        <dbReference type="EMBL" id="PFH37753.1"/>
    </source>
</evidence>
<feature type="compositionally biased region" description="Basic and acidic residues" evidence="2">
    <location>
        <begin position="1143"/>
        <end position="1165"/>
    </location>
</feature>
<proteinExistence type="predicted"/>
<feature type="region of interest" description="Disordered" evidence="2">
    <location>
        <begin position="1001"/>
        <end position="1032"/>
    </location>
</feature>
<accession>A0A2A9MP20</accession>
<feature type="coiled-coil region" evidence="1">
    <location>
        <begin position="73"/>
        <end position="192"/>
    </location>
</feature>
<feature type="compositionally biased region" description="Basic and acidic residues" evidence="2">
    <location>
        <begin position="1114"/>
        <end position="1125"/>
    </location>
</feature>
<gene>
    <name evidence="3" type="ORF">BESB_000950</name>
</gene>
<feature type="compositionally biased region" description="Basic and acidic residues" evidence="2">
    <location>
        <begin position="829"/>
        <end position="840"/>
    </location>
</feature>
<feature type="compositionally biased region" description="Polar residues" evidence="2">
    <location>
        <begin position="785"/>
        <end position="800"/>
    </location>
</feature>
<name>A0A2A9MP20_BESBE</name>
<feature type="compositionally biased region" description="Basic and acidic residues" evidence="2">
    <location>
        <begin position="618"/>
        <end position="642"/>
    </location>
</feature>
<feature type="compositionally biased region" description="Gly residues" evidence="2">
    <location>
        <begin position="1126"/>
        <end position="1139"/>
    </location>
</feature>
<feature type="compositionally biased region" description="Basic and acidic residues" evidence="2">
    <location>
        <begin position="580"/>
        <end position="591"/>
    </location>
</feature>
<evidence type="ECO:0000256" key="2">
    <source>
        <dbReference type="SAM" id="MobiDB-lite"/>
    </source>
</evidence>
<feature type="compositionally biased region" description="Low complexity" evidence="2">
    <location>
        <begin position="1216"/>
        <end position="1231"/>
    </location>
</feature>
<keyword evidence="1" id="KW-0175">Coiled coil</keyword>
<feature type="compositionally biased region" description="Basic and acidic residues" evidence="2">
    <location>
        <begin position="736"/>
        <end position="754"/>
    </location>
</feature>
<feature type="compositionally biased region" description="Basic and acidic residues" evidence="2">
    <location>
        <begin position="468"/>
        <end position="480"/>
    </location>
</feature>
<feature type="region of interest" description="Disordered" evidence="2">
    <location>
        <begin position="1114"/>
        <end position="1176"/>
    </location>
</feature>
<protein>
    <submittedName>
        <fullName evidence="3">Uncharacterized protein</fullName>
    </submittedName>
</protein>
<sequence length="1432" mass="154874">MALSRESRTRPYGASPCGTCIVNSGAVYRSPSREAFIAHPGKGIKTKSGGSYGLLREELEVTKGRLFMKEDMCNQLIQENQQLLKSLQTLRREDEEHIHKIKCEAAEVVQKLLEEEKLLREATETMQSKLLASGESLKQKQAQLAATQQNLGKAEDQVTVLRRFTEALHDQLAALEEERNQLRMSYTDIKKALQTFARDIAASKFIINGDCDYEALVRTVSDGIRRLEVDVLSLDANLFKKGLLTEAPAELLLEPLNTRMVPFTKVEKAQRGQRLWQNKQEKEERKAVQQAAEIKMLKSELDDRNRRIVQLRLIISSRKVKDEDLRSLAEKYRELTERLANVEKERDDLRKWKNNHIFYQRRVAPAASVSRAPASSSSSSALVKALASRQGLSGSLSVASVARKRRELSARSSATPGASPRRLSLPRAGSAALVGEDRPALFASRRGTQTIEERDGEETLGLPPRGRRTGEKSSSARDKALSPPSPSLGTGRRLSPSVFRSSSFEGSNLSRGSSPSPPHALPRTVRPLQSTTPRSSRLALPETGASPRRAREMTRTQSPLRDMTPEMASVFLGGGTTGEEGARRPAEREGGTPKGKAVSEAPAGSSVADAVSAMFEGWRGEETADKKKPEDTKSPAQDRDGDLGVPASLRDRSRTRPTALSDRLPPALQGLLSPRTTTGGGRDKGREDRDLVEGAERRTADEWEDEQVVTVHQKGLSDFLEPVPVSLYPLAGSKATQRDSRRTSRRDEEREKARGRGGRSGACSRTSVASLSSSPSRKRFSFGSASPTRTMRSLLGTTRTVAGPATQVASSRSCVRDRGDTEEAAWSEASERGAGARERSSIGTREGIAAFFGVAGRREGEPRTAARRKEGRTSPEKSKLVLRPHLGPVQKPDIPRLRARGSKDTLRDEREEVAFPPALSLPSKERERSYADRSEPADSVSAKLWSASSLDSKTVELIAGRLPKAEPLASRIAERRIQRRRDSDVSRDRVSVSYSSAHSELLLESEGGRGSGSSATSRAPAAEAPAEDARRLLGVSEEQTKFSGAAGELHGHLIAKEQRVVVETHGELAQGSWAAAAGLRVVGVGVRGFASEERRAEEADDGIEVAEITDDNERAKPVRASHEGKGGSGRMPGASGGGEWDAEAQRGRFRSGDERVGAGIKEEGAKTPSFARASGSEEVVRALDVDEARALRQNMRHAPFNEQRWSGSVEQRRQEAASLAATSGRGGSAASEPRGDRAAAKAGAMQGETKAVSLTRGDSLSRPPAASASSSSFPTLARSKTLVPKARPKRMTTLSKDTKELASQKSGESLAAKFVLKIAHPDQTSGEKQGTVEEGERLDTGKGPQERDEEVQPSRPGVDKAGKAMESPKARAARETKDAETTAGNTAATGSPSVVQLRVIRASSSSLFAAPGGSGESARVTALGNIHEVEEE</sequence>
<dbReference type="RefSeq" id="XP_029221762.1">
    <property type="nucleotide sequence ID" value="XM_029358850.1"/>
</dbReference>
<feature type="compositionally biased region" description="Basic and acidic residues" evidence="2">
    <location>
        <begin position="856"/>
        <end position="879"/>
    </location>
</feature>
<feature type="region of interest" description="Disordered" evidence="2">
    <location>
        <begin position="727"/>
        <end position="946"/>
    </location>
</feature>
<feature type="region of interest" description="Disordered" evidence="2">
    <location>
        <begin position="1194"/>
        <end position="1395"/>
    </location>
</feature>
<feature type="compositionally biased region" description="Polar residues" evidence="2">
    <location>
        <begin position="498"/>
        <end position="514"/>
    </location>
</feature>
<feature type="compositionally biased region" description="Basic and acidic residues" evidence="2">
    <location>
        <begin position="923"/>
        <end position="936"/>
    </location>
</feature>
<dbReference type="VEuPathDB" id="ToxoDB:BESB_000950"/>
<dbReference type="OrthoDB" id="331979at2759"/>
<comment type="caution">
    <text evidence="3">The sequence shown here is derived from an EMBL/GenBank/DDBJ whole genome shotgun (WGS) entry which is preliminary data.</text>
</comment>
<feature type="compositionally biased region" description="Basic and acidic residues" evidence="2">
    <location>
        <begin position="681"/>
        <end position="701"/>
    </location>
</feature>
<feature type="coiled-coil region" evidence="1">
    <location>
        <begin position="280"/>
        <end position="352"/>
    </location>
</feature>
<feature type="compositionally biased region" description="Low complexity" evidence="2">
    <location>
        <begin position="761"/>
        <end position="775"/>
    </location>
</feature>